<evidence type="ECO:0000256" key="8">
    <source>
        <dbReference type="ARBA" id="ARBA00022737"/>
    </source>
</evidence>
<gene>
    <name evidence="13" type="ORF">RIMI_LOCUS12262310</name>
</gene>
<protein>
    <recommendedName>
        <fullName evidence="3">Calpastatin</fullName>
    </recommendedName>
    <alternativeName>
        <fullName evidence="11">Calpain inhibitor</fullName>
    </alternativeName>
</protein>
<evidence type="ECO:0000256" key="6">
    <source>
        <dbReference type="ARBA" id="ARBA00022690"/>
    </source>
</evidence>
<evidence type="ECO:0000256" key="9">
    <source>
        <dbReference type="ARBA" id="ARBA00022843"/>
    </source>
</evidence>
<feature type="region of interest" description="Disordered" evidence="12">
    <location>
        <begin position="537"/>
        <end position="703"/>
    </location>
</feature>
<evidence type="ECO:0000256" key="4">
    <source>
        <dbReference type="ARBA" id="ARBA00022499"/>
    </source>
</evidence>
<evidence type="ECO:0000256" key="5">
    <source>
        <dbReference type="ARBA" id="ARBA00022553"/>
    </source>
</evidence>
<keyword evidence="5" id="KW-0597">Phosphoprotein</keyword>
<feature type="region of interest" description="Disordered" evidence="12">
    <location>
        <begin position="745"/>
        <end position="918"/>
    </location>
</feature>
<dbReference type="InterPro" id="IPR026998">
    <property type="entry name" value="Calpastatin"/>
</dbReference>
<feature type="compositionally biased region" description="Low complexity" evidence="12">
    <location>
        <begin position="137"/>
        <end position="155"/>
    </location>
</feature>
<reference evidence="13" key="1">
    <citation type="submission" date="2023-07" db="EMBL/GenBank/DDBJ databases">
        <authorList>
            <person name="Stuckert A."/>
        </authorList>
    </citation>
    <scope>NUCLEOTIDE SEQUENCE</scope>
</reference>
<dbReference type="Proteomes" id="UP001176940">
    <property type="component" value="Unassembled WGS sequence"/>
</dbReference>
<keyword evidence="14" id="KW-1185">Reference proteome</keyword>
<name>A0ABN9LSW7_9NEOB</name>
<dbReference type="EMBL" id="CAUEEQ010028861">
    <property type="protein sequence ID" value="CAJ0948715.1"/>
    <property type="molecule type" value="Genomic_DNA"/>
</dbReference>
<feature type="compositionally biased region" description="Pro residues" evidence="12">
    <location>
        <begin position="417"/>
        <end position="428"/>
    </location>
</feature>
<evidence type="ECO:0000256" key="1">
    <source>
        <dbReference type="ARBA" id="ARBA00002637"/>
    </source>
</evidence>
<keyword evidence="8" id="KW-0677">Repeat</keyword>
<dbReference type="PANTHER" id="PTHR10077">
    <property type="entry name" value="CALPASTATIN"/>
    <property type="match status" value="1"/>
</dbReference>
<feature type="compositionally biased region" description="Low complexity" evidence="12">
    <location>
        <begin position="604"/>
        <end position="614"/>
    </location>
</feature>
<feature type="compositionally biased region" description="Low complexity" evidence="12">
    <location>
        <begin position="87"/>
        <end position="96"/>
    </location>
</feature>
<feature type="compositionally biased region" description="Basic and acidic residues" evidence="12">
    <location>
        <begin position="390"/>
        <end position="416"/>
    </location>
</feature>
<feature type="compositionally biased region" description="Polar residues" evidence="12">
    <location>
        <begin position="906"/>
        <end position="918"/>
    </location>
</feature>
<feature type="compositionally biased region" description="Basic and acidic residues" evidence="12">
    <location>
        <begin position="641"/>
        <end position="668"/>
    </location>
</feature>
<evidence type="ECO:0000313" key="14">
    <source>
        <dbReference type="Proteomes" id="UP001176940"/>
    </source>
</evidence>
<accession>A0ABN9LSW7</accession>
<feature type="compositionally biased region" description="Low complexity" evidence="12">
    <location>
        <begin position="745"/>
        <end position="759"/>
    </location>
</feature>
<organism evidence="13 14">
    <name type="scientific">Ranitomeya imitator</name>
    <name type="common">mimic poison frog</name>
    <dbReference type="NCBI Taxonomy" id="111125"/>
    <lineage>
        <taxon>Eukaryota</taxon>
        <taxon>Metazoa</taxon>
        <taxon>Chordata</taxon>
        <taxon>Craniata</taxon>
        <taxon>Vertebrata</taxon>
        <taxon>Euteleostomi</taxon>
        <taxon>Amphibia</taxon>
        <taxon>Batrachia</taxon>
        <taxon>Anura</taxon>
        <taxon>Neobatrachia</taxon>
        <taxon>Hyloidea</taxon>
        <taxon>Dendrobatidae</taxon>
        <taxon>Dendrobatinae</taxon>
        <taxon>Ranitomeya</taxon>
    </lineage>
</organism>
<evidence type="ECO:0000256" key="12">
    <source>
        <dbReference type="SAM" id="MobiDB-lite"/>
    </source>
</evidence>
<comment type="similarity">
    <text evidence="2">Belongs to the protease inhibitor I27 (calpastatin) family.</text>
</comment>
<feature type="compositionally biased region" description="Low complexity" evidence="12">
    <location>
        <begin position="104"/>
        <end position="115"/>
    </location>
</feature>
<evidence type="ECO:0000256" key="11">
    <source>
        <dbReference type="ARBA" id="ARBA00033013"/>
    </source>
</evidence>
<feature type="compositionally biased region" description="Basic and acidic residues" evidence="12">
    <location>
        <begin position="543"/>
        <end position="564"/>
    </location>
</feature>
<keyword evidence="10" id="KW-0007">Acetylation</keyword>
<dbReference type="Pfam" id="PF00748">
    <property type="entry name" value="Calpain_inhib"/>
    <property type="match status" value="4"/>
</dbReference>
<keyword evidence="6" id="KW-0646">Protease inhibitor</keyword>
<feature type="compositionally biased region" description="Basic and acidic residues" evidence="12">
    <location>
        <begin position="590"/>
        <end position="603"/>
    </location>
</feature>
<evidence type="ECO:0000256" key="2">
    <source>
        <dbReference type="ARBA" id="ARBA00009487"/>
    </source>
</evidence>
<proteinExistence type="inferred from homology"/>
<feature type="compositionally biased region" description="Basic and acidic residues" evidence="12">
    <location>
        <begin position="116"/>
        <end position="136"/>
    </location>
</feature>
<keyword evidence="7" id="KW-0789">Thiol protease inhibitor</keyword>
<feature type="compositionally biased region" description="Basic and acidic residues" evidence="12">
    <location>
        <begin position="853"/>
        <end position="869"/>
    </location>
</feature>
<evidence type="ECO:0000256" key="7">
    <source>
        <dbReference type="ARBA" id="ARBA00022704"/>
    </source>
</evidence>
<comment type="caution">
    <text evidence="13">The sequence shown here is derived from an EMBL/GenBank/DDBJ whole genome shotgun (WGS) entry which is preliminary data.</text>
</comment>
<evidence type="ECO:0000256" key="3">
    <source>
        <dbReference type="ARBA" id="ARBA00017619"/>
    </source>
</evidence>
<keyword evidence="4" id="KW-1017">Isopeptide bond</keyword>
<keyword evidence="9" id="KW-0832">Ubl conjugation</keyword>
<feature type="compositionally biased region" description="Low complexity" evidence="12">
    <location>
        <begin position="163"/>
        <end position="191"/>
    </location>
</feature>
<feature type="compositionally biased region" description="Basic and acidic residues" evidence="12">
    <location>
        <begin position="775"/>
        <end position="834"/>
    </location>
</feature>
<evidence type="ECO:0000313" key="13">
    <source>
        <dbReference type="EMBL" id="CAJ0948715.1"/>
    </source>
</evidence>
<evidence type="ECO:0000256" key="10">
    <source>
        <dbReference type="ARBA" id="ARBA00022990"/>
    </source>
</evidence>
<dbReference type="PANTHER" id="PTHR10077:SF0">
    <property type="entry name" value="CALPASTATIN"/>
    <property type="match status" value="1"/>
</dbReference>
<comment type="function">
    <text evidence="1">Specific inhibition of calpain (calcium-dependent cysteine protease). Plays a key role in postmortem tenderization of meat and have been proposed to be involved in muscle protein degradation in living tissue.</text>
</comment>
<feature type="compositionally biased region" description="Basic and acidic residues" evidence="12">
    <location>
        <begin position="322"/>
        <end position="336"/>
    </location>
</feature>
<feature type="compositionally biased region" description="Basic and acidic residues" evidence="12">
    <location>
        <begin position="267"/>
        <end position="289"/>
    </location>
</feature>
<sequence length="918" mass="96872">MLMTVRQTPAVRETEPKLPGEVGVWCPCLNSRCSVQTLNVTVRVRPSLVVYEQNRANLGHMTGIVPKLPSNDSTRRKTMKPADTKPKATPKTEPAKSTQASVPKSATTASSTAKSSTEKVQKEESKAAPPKQKSDTTAKAGAVGKAAAGTATATSKAKDEAKAGAAGKAAASAIVASKPKNESKAGAVGKAAAATAIVASKAKDEVKEEKKKVTVEQISAAPGPIDNSDALDLLIDSLGSPGDVPESPKFTGPEITDVTATSEYIEELGKRESTIPPEYRHLLDGKGEKPAAPAPEDASQSLGEDDLVAAFSSDFVSCQAPPEEKRPKLEEKKEAKPISTPAAPVQPSSAAIPEDALDELLDTLEGPPTTEPESPQFTGPEVTETITKSYLEELGKRDHTIPPEYRHLLDGKDNDKPVPPPAELPPPMSDDSLVDEFSKDFESSISPAAETTPAFQAQDAARDKQAKSDVVVPTAASSVQAVSAPSAGMESALDELMGTLEGPEFNVPESPAYTGPEVMETSTVVHIEELGKREGSIPPAYRHLLDGKEDGKPVLPPPEEKPMSEGELADAFDKEFSCPLSPVAQQTPSEKPKDAPEVKKSDADVVVCSSSSSALQTARAPSKAPTAKADPLDALAGTLGTRKEDPQAKKPAVDKVKEKTGKEKKEKLGEDEETIPPDYRLKEVKDKDGKPLLPTPEEKPKAMSEDELLDALTEGFDVTPAQCAPLQSSAKPADKSHSEIVSCAKASAVQSSAAKPSASIPDDALDLLSGSLGERQPDPDENKPIVDVVKERAKEEHIEKLGDRDDTIPPEYRHLLDGKDQGKPEAPKPQKSLDDAAAIDLLSGGFTSCETASADKTKNSSKDNAEKRSSSTPVSKASGKEPETAKNKVGSSSVHKTETSGKAAESSKTQVQLRKNKD</sequence>
<feature type="compositionally biased region" description="Basic and acidic residues" evidence="12">
    <location>
        <begin position="679"/>
        <end position="703"/>
    </location>
</feature>
<feature type="region of interest" description="Disordered" evidence="12">
    <location>
        <begin position="61"/>
        <end position="191"/>
    </location>
</feature>
<feature type="region of interest" description="Disordered" evidence="12">
    <location>
        <begin position="233"/>
        <end position="469"/>
    </location>
</feature>
<dbReference type="InterPro" id="IPR001259">
    <property type="entry name" value="Prot_inh_calpain"/>
</dbReference>